<dbReference type="EMBL" id="CM002923">
    <property type="protein sequence ID" value="KGN61211.1"/>
    <property type="molecule type" value="Genomic_DNA"/>
</dbReference>
<reference evidence="1 2" key="2">
    <citation type="journal article" date="2009" name="PLoS ONE">
        <title>An integrated genetic and cytogenetic map of the cucumber genome.</title>
        <authorList>
            <person name="Ren Y."/>
            <person name="Zhang Z."/>
            <person name="Liu J."/>
            <person name="Staub J.E."/>
            <person name="Han Y."/>
            <person name="Cheng Z."/>
            <person name="Li X."/>
            <person name="Lu J."/>
            <person name="Miao H."/>
            <person name="Kang H."/>
            <person name="Xie B."/>
            <person name="Gu X."/>
            <person name="Wang X."/>
            <person name="Du Y."/>
            <person name="Jin W."/>
            <person name="Huang S."/>
        </authorList>
    </citation>
    <scope>NUCLEOTIDE SEQUENCE [LARGE SCALE GENOMIC DNA]</scope>
    <source>
        <strain evidence="2">cv. 9930</strain>
    </source>
</reference>
<evidence type="ECO:0000313" key="2">
    <source>
        <dbReference type="Proteomes" id="UP000029981"/>
    </source>
</evidence>
<dbReference type="Proteomes" id="UP000029981">
    <property type="component" value="Chromosome 2"/>
</dbReference>
<name>A0A0A0LMK2_CUCSA</name>
<sequence>METDWVCGLFVGIELISGGLWSCGCKFIGTIDEGLKDLKEIKKERAEYNPSKNSFSKIVVNGEYEYSPNFPSKCIND</sequence>
<reference evidence="1 2" key="4">
    <citation type="journal article" date="2011" name="BMC Genomics">
        <title>RNA-Seq improves annotation of protein-coding genes in the cucumber genome.</title>
        <authorList>
            <person name="Li Z."/>
            <person name="Zhang Z."/>
            <person name="Yan P."/>
            <person name="Huang S."/>
            <person name="Fei Z."/>
            <person name="Lin K."/>
        </authorList>
    </citation>
    <scope>NUCLEOTIDE SEQUENCE [LARGE SCALE GENOMIC DNA]</scope>
    <source>
        <strain evidence="2">cv. 9930</strain>
    </source>
</reference>
<dbReference type="AlphaFoldDB" id="A0A0A0LMK2"/>
<organism evidence="1 2">
    <name type="scientific">Cucumis sativus</name>
    <name type="common">Cucumber</name>
    <dbReference type="NCBI Taxonomy" id="3659"/>
    <lineage>
        <taxon>Eukaryota</taxon>
        <taxon>Viridiplantae</taxon>
        <taxon>Streptophyta</taxon>
        <taxon>Embryophyta</taxon>
        <taxon>Tracheophyta</taxon>
        <taxon>Spermatophyta</taxon>
        <taxon>Magnoliopsida</taxon>
        <taxon>eudicotyledons</taxon>
        <taxon>Gunneridae</taxon>
        <taxon>Pentapetalae</taxon>
        <taxon>rosids</taxon>
        <taxon>fabids</taxon>
        <taxon>Cucurbitales</taxon>
        <taxon>Cucurbitaceae</taxon>
        <taxon>Benincaseae</taxon>
        <taxon>Cucumis</taxon>
    </lineage>
</organism>
<protein>
    <submittedName>
        <fullName evidence="1">Uncharacterized protein</fullName>
    </submittedName>
</protein>
<gene>
    <name evidence="1" type="ORF">Csa_2G070280</name>
</gene>
<accession>A0A0A0LMK2</accession>
<dbReference type="Gramene" id="KGN61211">
    <property type="protein sequence ID" value="KGN61211"/>
    <property type="gene ID" value="Csa_2G070280"/>
</dbReference>
<proteinExistence type="predicted"/>
<keyword evidence="2" id="KW-1185">Reference proteome</keyword>
<reference evidence="1 2" key="3">
    <citation type="journal article" date="2010" name="BMC Genomics">
        <title>Transcriptome sequencing and comparative analysis of cucumber flowers with different sex types.</title>
        <authorList>
            <person name="Guo S."/>
            <person name="Zheng Y."/>
            <person name="Joung J.G."/>
            <person name="Liu S."/>
            <person name="Zhang Z."/>
            <person name="Crasta O.R."/>
            <person name="Sobral B.W."/>
            <person name="Xu Y."/>
            <person name="Huang S."/>
            <person name="Fei Z."/>
        </authorList>
    </citation>
    <scope>NUCLEOTIDE SEQUENCE [LARGE SCALE GENOMIC DNA]</scope>
    <source>
        <strain evidence="2">cv. 9930</strain>
    </source>
</reference>
<reference evidence="1 2" key="1">
    <citation type="journal article" date="2009" name="Nat. Genet.">
        <title>The genome of the cucumber, Cucumis sativus L.</title>
        <authorList>
            <person name="Huang S."/>
            <person name="Li R."/>
            <person name="Zhang Z."/>
            <person name="Li L."/>
            <person name="Gu X."/>
            <person name="Fan W."/>
            <person name="Lucas W.J."/>
            <person name="Wang X."/>
            <person name="Xie B."/>
            <person name="Ni P."/>
            <person name="Ren Y."/>
            <person name="Zhu H."/>
            <person name="Li J."/>
            <person name="Lin K."/>
            <person name="Jin W."/>
            <person name="Fei Z."/>
            <person name="Li G."/>
            <person name="Staub J."/>
            <person name="Kilian A."/>
            <person name="van der Vossen E.A."/>
            <person name="Wu Y."/>
            <person name="Guo J."/>
            <person name="He J."/>
            <person name="Jia Z."/>
            <person name="Ren Y."/>
            <person name="Tian G."/>
            <person name="Lu Y."/>
            <person name="Ruan J."/>
            <person name="Qian W."/>
            <person name="Wang M."/>
            <person name="Huang Q."/>
            <person name="Li B."/>
            <person name="Xuan Z."/>
            <person name="Cao J."/>
            <person name="Asan"/>
            <person name="Wu Z."/>
            <person name="Zhang J."/>
            <person name="Cai Q."/>
            <person name="Bai Y."/>
            <person name="Zhao B."/>
            <person name="Han Y."/>
            <person name="Li Y."/>
            <person name="Li X."/>
            <person name="Wang S."/>
            <person name="Shi Q."/>
            <person name="Liu S."/>
            <person name="Cho W.K."/>
            <person name="Kim J.Y."/>
            <person name="Xu Y."/>
            <person name="Heller-Uszynska K."/>
            <person name="Miao H."/>
            <person name="Cheng Z."/>
            <person name="Zhang S."/>
            <person name="Wu J."/>
            <person name="Yang Y."/>
            <person name="Kang H."/>
            <person name="Li M."/>
            <person name="Liang H."/>
            <person name="Ren X."/>
            <person name="Shi Z."/>
            <person name="Wen M."/>
            <person name="Jian M."/>
            <person name="Yang H."/>
            <person name="Zhang G."/>
            <person name="Yang Z."/>
            <person name="Chen R."/>
            <person name="Liu S."/>
            <person name="Li J."/>
            <person name="Ma L."/>
            <person name="Liu H."/>
            <person name="Zhou Y."/>
            <person name="Zhao J."/>
            <person name="Fang X."/>
            <person name="Li G."/>
            <person name="Fang L."/>
            <person name="Li Y."/>
            <person name="Liu D."/>
            <person name="Zheng H."/>
            <person name="Zhang Y."/>
            <person name="Qin N."/>
            <person name="Li Z."/>
            <person name="Yang G."/>
            <person name="Yang S."/>
            <person name="Bolund L."/>
            <person name="Kristiansen K."/>
            <person name="Zheng H."/>
            <person name="Li S."/>
            <person name="Zhang X."/>
            <person name="Yang H."/>
            <person name="Wang J."/>
            <person name="Sun R."/>
            <person name="Zhang B."/>
            <person name="Jiang S."/>
            <person name="Wang J."/>
            <person name="Du Y."/>
            <person name="Li S."/>
        </authorList>
    </citation>
    <scope>NUCLEOTIDE SEQUENCE [LARGE SCALE GENOMIC DNA]</scope>
    <source>
        <strain evidence="2">cv. 9930</strain>
    </source>
</reference>
<evidence type="ECO:0000313" key="1">
    <source>
        <dbReference type="EMBL" id="KGN61211.1"/>
    </source>
</evidence>